<keyword evidence="2" id="KW-1185">Reference proteome</keyword>
<reference evidence="1" key="2">
    <citation type="submission" date="2025-09" db="UniProtKB">
        <authorList>
            <consortium name="Ensembl"/>
        </authorList>
    </citation>
    <scope>IDENTIFICATION</scope>
</reference>
<dbReference type="AlphaFoldDB" id="A0A8D2F2I8"/>
<organism evidence="1 2">
    <name type="scientific">Theropithecus gelada</name>
    <name type="common">Gelada baboon</name>
    <dbReference type="NCBI Taxonomy" id="9565"/>
    <lineage>
        <taxon>Eukaryota</taxon>
        <taxon>Metazoa</taxon>
        <taxon>Chordata</taxon>
        <taxon>Craniata</taxon>
        <taxon>Vertebrata</taxon>
        <taxon>Euteleostomi</taxon>
        <taxon>Mammalia</taxon>
        <taxon>Eutheria</taxon>
        <taxon>Euarchontoglires</taxon>
        <taxon>Primates</taxon>
        <taxon>Haplorrhini</taxon>
        <taxon>Catarrhini</taxon>
        <taxon>Cercopithecidae</taxon>
        <taxon>Cercopithecinae</taxon>
        <taxon>Theropithecus</taxon>
    </lineage>
</organism>
<protein>
    <submittedName>
        <fullName evidence="1">Uncharacterized protein</fullName>
    </submittedName>
</protein>
<reference evidence="1" key="1">
    <citation type="submission" date="2025-08" db="UniProtKB">
        <authorList>
            <consortium name="Ensembl"/>
        </authorList>
    </citation>
    <scope>IDENTIFICATION</scope>
</reference>
<sequence>ELENDAAFQQAVRTSHGRRPPITAKISSTAVTRPIATGYGVGFCKLKILRCFFSYDSSL</sequence>
<proteinExistence type="predicted"/>
<evidence type="ECO:0000313" key="1">
    <source>
        <dbReference type="Ensembl" id="ENSTGEP00000014111.1"/>
    </source>
</evidence>
<dbReference type="Ensembl" id="ENSTGET00000016916.1">
    <property type="protein sequence ID" value="ENSTGEP00000014111.1"/>
    <property type="gene ID" value="ENSTGEG00000011452.1"/>
</dbReference>
<dbReference type="Proteomes" id="UP000694411">
    <property type="component" value="Unassembled WGS sequence"/>
</dbReference>
<accession>A0A8D2F2I8</accession>
<name>A0A8D2F2I8_THEGE</name>
<evidence type="ECO:0000313" key="2">
    <source>
        <dbReference type="Proteomes" id="UP000694411"/>
    </source>
</evidence>